<feature type="compositionally biased region" description="Polar residues" evidence="2">
    <location>
        <begin position="116"/>
        <end position="128"/>
    </location>
</feature>
<protein>
    <recommendedName>
        <fullName evidence="4">CBS domain-containing protein</fullName>
    </recommendedName>
</protein>
<feature type="region of interest" description="Disordered" evidence="2">
    <location>
        <begin position="862"/>
        <end position="913"/>
    </location>
</feature>
<feature type="compositionally biased region" description="Pro residues" evidence="2">
    <location>
        <begin position="67"/>
        <end position="83"/>
    </location>
</feature>
<evidence type="ECO:0000256" key="2">
    <source>
        <dbReference type="SAM" id="MobiDB-lite"/>
    </source>
</evidence>
<feature type="compositionally biased region" description="Low complexity" evidence="2">
    <location>
        <begin position="896"/>
        <end position="907"/>
    </location>
</feature>
<reference evidence="5" key="2">
    <citation type="journal article" date="2019" name="IMA Fungus">
        <title>Genome sequencing and comparison of five Tilletia species to identify candidate genes for the detection of regulated species infecting wheat.</title>
        <authorList>
            <person name="Nguyen H.D.T."/>
            <person name="Sultana T."/>
            <person name="Kesanakurti P."/>
            <person name="Hambleton S."/>
        </authorList>
    </citation>
    <scope>NUCLEOTIDE SEQUENCE</scope>
    <source>
        <strain evidence="5">DAOMC 238032</strain>
    </source>
</reference>
<dbReference type="PANTHER" id="PTHR48108:SF26">
    <property type="entry name" value="CBS DOMAIN-CONTAINING PROTEIN DDB_G0289609"/>
    <property type="match status" value="1"/>
</dbReference>
<evidence type="ECO:0000313" key="6">
    <source>
        <dbReference type="Proteomes" id="UP000077671"/>
    </source>
</evidence>
<dbReference type="AlphaFoldDB" id="A0A177VDV8"/>
<feature type="compositionally biased region" description="Gly residues" evidence="2">
    <location>
        <begin position="639"/>
        <end position="652"/>
    </location>
</feature>
<dbReference type="CDD" id="cd17781">
    <property type="entry name" value="CBS_pair_MUG70_1"/>
    <property type="match status" value="1"/>
</dbReference>
<keyword evidence="3" id="KW-0812">Transmembrane</keyword>
<feature type="region of interest" description="Disordered" evidence="2">
    <location>
        <begin position="1"/>
        <end position="210"/>
    </location>
</feature>
<evidence type="ECO:0000313" key="5">
    <source>
        <dbReference type="EMBL" id="KAE8263635.1"/>
    </source>
</evidence>
<dbReference type="InterPro" id="IPR046342">
    <property type="entry name" value="CBS_dom_sf"/>
</dbReference>
<dbReference type="SMART" id="SM00116">
    <property type="entry name" value="CBS"/>
    <property type="match status" value="4"/>
</dbReference>
<feature type="compositionally biased region" description="Basic and acidic residues" evidence="2">
    <location>
        <begin position="145"/>
        <end position="168"/>
    </location>
</feature>
<evidence type="ECO:0000259" key="4">
    <source>
        <dbReference type="PROSITE" id="PS51371"/>
    </source>
</evidence>
<feature type="compositionally biased region" description="Low complexity" evidence="2">
    <location>
        <begin position="130"/>
        <end position="142"/>
    </location>
</feature>
<dbReference type="InterPro" id="IPR051462">
    <property type="entry name" value="CBS_domain-containing"/>
</dbReference>
<name>A0A177VDV8_9BASI</name>
<accession>A0A177VDV8</accession>
<dbReference type="CDD" id="cd17782">
    <property type="entry name" value="CBS_pair_MUG70_2"/>
    <property type="match status" value="1"/>
</dbReference>
<dbReference type="PROSITE" id="PS51371">
    <property type="entry name" value="CBS"/>
    <property type="match status" value="3"/>
</dbReference>
<evidence type="ECO:0000256" key="3">
    <source>
        <dbReference type="SAM" id="Phobius"/>
    </source>
</evidence>
<reference evidence="5" key="1">
    <citation type="submission" date="2016-04" db="EMBL/GenBank/DDBJ databases">
        <authorList>
            <person name="Nguyen H.D."/>
            <person name="Kesanakurti P."/>
            <person name="Cullis J."/>
            <person name="Levesque C.A."/>
            <person name="Hambleton S."/>
        </authorList>
    </citation>
    <scope>NUCLEOTIDE SEQUENCE</scope>
    <source>
        <strain evidence="5">DAOMC 238032</strain>
    </source>
</reference>
<keyword evidence="1" id="KW-0677">Repeat</keyword>
<dbReference type="InterPro" id="IPR000270">
    <property type="entry name" value="PB1_dom"/>
</dbReference>
<dbReference type="EMBL" id="LWDD02000126">
    <property type="protein sequence ID" value="KAE8263635.1"/>
    <property type="molecule type" value="Genomic_DNA"/>
</dbReference>
<feature type="compositionally biased region" description="Acidic residues" evidence="2">
    <location>
        <begin position="52"/>
        <end position="61"/>
    </location>
</feature>
<feature type="region of interest" description="Disordered" evidence="2">
    <location>
        <begin position="536"/>
        <end position="668"/>
    </location>
</feature>
<dbReference type="SUPFAM" id="SSF54277">
    <property type="entry name" value="CAD &amp; PB1 domains"/>
    <property type="match status" value="1"/>
</dbReference>
<feature type="compositionally biased region" description="Gly residues" evidence="2">
    <location>
        <begin position="566"/>
        <end position="581"/>
    </location>
</feature>
<dbReference type="Pfam" id="PF00564">
    <property type="entry name" value="PB1"/>
    <property type="match status" value="1"/>
</dbReference>
<dbReference type="Gene3D" id="3.10.580.10">
    <property type="entry name" value="CBS-domain"/>
    <property type="match status" value="2"/>
</dbReference>
<feature type="compositionally biased region" description="Low complexity" evidence="2">
    <location>
        <begin position="19"/>
        <end position="48"/>
    </location>
</feature>
<keyword evidence="3" id="KW-1133">Transmembrane helix</keyword>
<feature type="compositionally biased region" description="Gly residues" evidence="2">
    <location>
        <begin position="540"/>
        <end position="553"/>
    </location>
</feature>
<dbReference type="Proteomes" id="UP000077671">
    <property type="component" value="Unassembled WGS sequence"/>
</dbReference>
<feature type="domain" description="CBS" evidence="4">
    <location>
        <begin position="281"/>
        <end position="337"/>
    </location>
</feature>
<feature type="compositionally biased region" description="Acidic residues" evidence="2">
    <location>
        <begin position="865"/>
        <end position="882"/>
    </location>
</feature>
<dbReference type="SUPFAM" id="SSF54631">
    <property type="entry name" value="CBS-domain pair"/>
    <property type="match status" value="2"/>
</dbReference>
<evidence type="ECO:0000256" key="1">
    <source>
        <dbReference type="ARBA" id="ARBA00022737"/>
    </source>
</evidence>
<feature type="domain" description="CBS" evidence="4">
    <location>
        <begin position="474"/>
        <end position="535"/>
    </location>
</feature>
<feature type="region of interest" description="Disordered" evidence="2">
    <location>
        <begin position="723"/>
        <end position="755"/>
    </location>
</feature>
<dbReference type="PANTHER" id="PTHR48108">
    <property type="entry name" value="CBS DOMAIN-CONTAINING PROTEIN CBSX2, CHLOROPLASTIC"/>
    <property type="match status" value="1"/>
</dbReference>
<feature type="compositionally biased region" description="Low complexity" evidence="2">
    <location>
        <begin position="173"/>
        <end position="192"/>
    </location>
</feature>
<comment type="caution">
    <text evidence="5">The sequence shown here is derived from an EMBL/GenBank/DDBJ whole genome shotgun (WGS) entry which is preliminary data.</text>
</comment>
<feature type="transmembrane region" description="Helical" evidence="3">
    <location>
        <begin position="928"/>
        <end position="947"/>
    </location>
</feature>
<gene>
    <name evidence="5" type="ORF">A4X03_0g1533</name>
</gene>
<keyword evidence="3" id="KW-0472">Membrane</keyword>
<dbReference type="Pfam" id="PF00571">
    <property type="entry name" value="CBS"/>
    <property type="match status" value="3"/>
</dbReference>
<dbReference type="InterPro" id="IPR000644">
    <property type="entry name" value="CBS_dom"/>
</dbReference>
<feature type="domain" description="CBS" evidence="4">
    <location>
        <begin position="214"/>
        <end position="272"/>
    </location>
</feature>
<proteinExistence type="predicted"/>
<organism evidence="5 6">
    <name type="scientific">Tilletia caries</name>
    <name type="common">wheat bunt fungus</name>
    <dbReference type="NCBI Taxonomy" id="13290"/>
    <lineage>
        <taxon>Eukaryota</taxon>
        <taxon>Fungi</taxon>
        <taxon>Dikarya</taxon>
        <taxon>Basidiomycota</taxon>
        <taxon>Ustilaginomycotina</taxon>
        <taxon>Exobasidiomycetes</taxon>
        <taxon>Tilletiales</taxon>
        <taxon>Tilletiaceae</taxon>
        <taxon>Tilletia</taxon>
    </lineage>
</organism>
<sequence>MSASRIPVPTRPYHHRSRSPSPSLISPITPRRLSTKVNNNSNNNLNHNQQDHDDEDEDDQSPESLYEPPPSPSPAPAPAPAPPSTTTDSTMSSNSGYRASPLGHHHSTSIASTSHLNPSSISSSTLHTANPPSTSTSSNNNNAELDTRKRQSKRDEAIRKKIEADLQRKSGKHASSSSSSTAAGHNNNNSSAGPTRRSRKMSKPTAAAGTVSALRPLPALTVPQSMTVADASQLCAAKRTDCVLVVDDEEHLAGIFTAKDLAFRVVAQGLDARNTPVSAIMTRSPMVTRDSTSATEALNTMVTRGFRHLPVCNDEGDVVGLLDIAKVFYEALEKLERAHGSSQKLYNALEGVQSEWGAAATSGPQAAMLQYIENLRVKMSIPDLTTILDSRTLPVTVGVRTTVKDAARMMKEHHTTAVCVMEGGAGSGPGAATATSSGGPVSGKIAGIFTSKDVVLRVIAAGLEPKSCSVVRVMTPHPDTAPPTMTIQEALRKMHDGRYLNLPVVEESDVEQQRLVGVVDVLKLTYATLEMINSMNDDAGGPGGDGASGGGGPMWNRFWNSFGQTGSNGGGSMTGGNGGAGTADDGDSVLSGPTGTGMGTRPTSMYGESGPGTPSKIFGSSADLSSDLHPNDSASAVGGADGLPQHGGGGGARNLFGDDGQSQVGTGAGGFNAPIVDDGTYLFKFVTPSGRTHRFQARYDDGSFETVREIVTNKLGLDPFFEPPAPTGESLAAPLSTEGGGGGAEVETPSSAGAGVTLPDPNDFSLAYTDDDSDVVLITADGDVLDAVSVARKQGRDRVLLILQGGRAWTEAMAKAQAASVLVGAAAAAAAAAASAGAGAGAGGKRGGAAAAAGKARRSKGLGMVEEDLDEDADGGKEEDEVSGNAVPTGTRERGVAAAGAGANGKATGKGKGKGEDEVLFGFLPKELALPAAIGFLGVAVIGAVIVTRASGGGGGGGGGRY</sequence>